<dbReference type="Pfam" id="PF00691">
    <property type="entry name" value="OmpA"/>
    <property type="match status" value="1"/>
</dbReference>
<dbReference type="SUPFAM" id="SSF103088">
    <property type="entry name" value="OmpA-like"/>
    <property type="match status" value="1"/>
</dbReference>
<accession>A0ABY7AN45</accession>
<dbReference type="InterPro" id="IPR036737">
    <property type="entry name" value="OmpA-like_sf"/>
</dbReference>
<dbReference type="InterPro" id="IPR006664">
    <property type="entry name" value="OMP_bac"/>
</dbReference>
<reference evidence="7" key="1">
    <citation type="submission" date="2022-10" db="EMBL/GenBank/DDBJ databases">
        <title>Catenovulum adriacola sp. nov. isolated in the Harbour of Susak.</title>
        <authorList>
            <person name="Schoch T."/>
            <person name="Reich S.J."/>
            <person name="Stoeferle S."/>
            <person name="Flaiz M."/>
            <person name="Kazda M."/>
            <person name="Riedel C.U."/>
            <person name="Duerre P."/>
        </authorList>
    </citation>
    <scope>NUCLEOTIDE SEQUENCE</scope>
    <source>
        <strain evidence="7">TS8</strain>
    </source>
</reference>
<feature type="signal peptide" evidence="5">
    <location>
        <begin position="1"/>
        <end position="25"/>
    </location>
</feature>
<protein>
    <submittedName>
        <fullName evidence="7">OmpA family protein</fullName>
    </submittedName>
</protein>
<proteinExistence type="predicted"/>
<keyword evidence="2 4" id="KW-0472">Membrane</keyword>
<dbReference type="EMBL" id="CP109965">
    <property type="protein sequence ID" value="WAJ70929.1"/>
    <property type="molecule type" value="Genomic_DNA"/>
</dbReference>
<comment type="subcellular location">
    <subcellularLocation>
        <location evidence="1">Cell outer membrane</location>
    </subcellularLocation>
</comment>
<dbReference type="InterPro" id="IPR039567">
    <property type="entry name" value="Gly-zipper"/>
</dbReference>
<dbReference type="PANTHER" id="PTHR30329">
    <property type="entry name" value="STATOR ELEMENT OF FLAGELLAR MOTOR COMPLEX"/>
    <property type="match status" value="1"/>
</dbReference>
<dbReference type="Pfam" id="PF13488">
    <property type="entry name" value="Gly-zipper_Omp"/>
    <property type="match status" value="1"/>
</dbReference>
<dbReference type="InterPro" id="IPR050330">
    <property type="entry name" value="Bact_OuterMem_StrucFunc"/>
</dbReference>
<evidence type="ECO:0000256" key="2">
    <source>
        <dbReference type="ARBA" id="ARBA00023136"/>
    </source>
</evidence>
<evidence type="ECO:0000259" key="6">
    <source>
        <dbReference type="PROSITE" id="PS51123"/>
    </source>
</evidence>
<dbReference type="PROSITE" id="PS51123">
    <property type="entry name" value="OMPA_2"/>
    <property type="match status" value="1"/>
</dbReference>
<evidence type="ECO:0000313" key="7">
    <source>
        <dbReference type="EMBL" id="WAJ70929.1"/>
    </source>
</evidence>
<dbReference type="Proteomes" id="UP001163726">
    <property type="component" value="Chromosome"/>
</dbReference>
<keyword evidence="5" id="KW-0732">Signal</keyword>
<dbReference type="CDD" id="cd07185">
    <property type="entry name" value="OmpA_C-like"/>
    <property type="match status" value="1"/>
</dbReference>
<dbReference type="PANTHER" id="PTHR30329:SF21">
    <property type="entry name" value="LIPOPROTEIN YIAD-RELATED"/>
    <property type="match status" value="1"/>
</dbReference>
<dbReference type="RefSeq" id="WP_268075310.1">
    <property type="nucleotide sequence ID" value="NZ_CP109965.1"/>
</dbReference>
<dbReference type="PROSITE" id="PS51257">
    <property type="entry name" value="PROKAR_LIPOPROTEIN"/>
    <property type="match status" value="1"/>
</dbReference>
<feature type="domain" description="OmpA-like" evidence="6">
    <location>
        <begin position="92"/>
        <end position="209"/>
    </location>
</feature>
<sequence>MIKPISKICVSVTTAALLASCAATNTEKGVAIGAAAGAVLGKSTSNHSTKRTVLGAGIGAILGGAVGKYMDNQEEELKQELSDSGIEVIREGDSLRLVMPSNITFATGQSNITPNFAPILDDLARILTHYDKTILYIEGHTDDVGSFDMNQRLSEMRALSVRDGLLNRQVNQNRLATQGYGESRPLVANNSEQNRAMNRRVEIKIIPNEK</sequence>
<name>A0ABY7AN45_9ALTE</name>
<organism evidence="7 8">
    <name type="scientific">Catenovulum adriaticum</name>
    <dbReference type="NCBI Taxonomy" id="2984846"/>
    <lineage>
        <taxon>Bacteria</taxon>
        <taxon>Pseudomonadati</taxon>
        <taxon>Pseudomonadota</taxon>
        <taxon>Gammaproteobacteria</taxon>
        <taxon>Alteromonadales</taxon>
        <taxon>Alteromonadaceae</taxon>
        <taxon>Catenovulum</taxon>
    </lineage>
</organism>
<dbReference type="Gene3D" id="3.30.1330.60">
    <property type="entry name" value="OmpA-like domain"/>
    <property type="match status" value="1"/>
</dbReference>
<dbReference type="PRINTS" id="PR01021">
    <property type="entry name" value="OMPADOMAIN"/>
</dbReference>
<dbReference type="InterPro" id="IPR006665">
    <property type="entry name" value="OmpA-like"/>
</dbReference>
<evidence type="ECO:0000256" key="1">
    <source>
        <dbReference type="ARBA" id="ARBA00004442"/>
    </source>
</evidence>
<evidence type="ECO:0000256" key="5">
    <source>
        <dbReference type="SAM" id="SignalP"/>
    </source>
</evidence>
<evidence type="ECO:0000313" key="8">
    <source>
        <dbReference type="Proteomes" id="UP001163726"/>
    </source>
</evidence>
<keyword evidence="3" id="KW-0998">Cell outer membrane</keyword>
<gene>
    <name evidence="7" type="ORF">OLW01_03760</name>
</gene>
<feature type="chain" id="PRO_5046329883" evidence="5">
    <location>
        <begin position="26"/>
        <end position="210"/>
    </location>
</feature>
<evidence type="ECO:0000256" key="4">
    <source>
        <dbReference type="PROSITE-ProRule" id="PRU00473"/>
    </source>
</evidence>
<evidence type="ECO:0000256" key="3">
    <source>
        <dbReference type="ARBA" id="ARBA00023237"/>
    </source>
</evidence>
<keyword evidence="8" id="KW-1185">Reference proteome</keyword>